<feature type="non-terminal residue" evidence="16">
    <location>
        <position position="144"/>
    </location>
</feature>
<evidence type="ECO:0000313" key="16">
    <source>
        <dbReference type="EMBL" id="KIU01472.1"/>
    </source>
</evidence>
<organism evidence="16 17">
    <name type="scientific">Staphylococcus aureus</name>
    <dbReference type="NCBI Taxonomy" id="1280"/>
    <lineage>
        <taxon>Bacteria</taxon>
        <taxon>Bacillati</taxon>
        <taxon>Bacillota</taxon>
        <taxon>Bacilli</taxon>
        <taxon>Bacillales</taxon>
        <taxon>Staphylococcaceae</taxon>
        <taxon>Staphylococcus</taxon>
    </lineage>
</organism>
<dbReference type="GO" id="GO:0016020">
    <property type="term" value="C:membrane"/>
    <property type="evidence" value="ECO:0007669"/>
    <property type="project" value="InterPro"/>
</dbReference>
<evidence type="ECO:0000256" key="14">
    <source>
        <dbReference type="ARBA" id="ARBA00023136"/>
    </source>
</evidence>
<dbReference type="GO" id="GO:0016887">
    <property type="term" value="F:ATP hydrolysis activity"/>
    <property type="evidence" value="ECO:0007669"/>
    <property type="project" value="InterPro"/>
</dbReference>
<evidence type="ECO:0000256" key="6">
    <source>
        <dbReference type="ARBA" id="ARBA00022723"/>
    </source>
</evidence>
<dbReference type="EMBL" id="JXIG01000315">
    <property type="protein sequence ID" value="KIU01472.1"/>
    <property type="molecule type" value="Genomic_DNA"/>
</dbReference>
<evidence type="ECO:0000313" key="17">
    <source>
        <dbReference type="Proteomes" id="UP000032274"/>
    </source>
</evidence>
<dbReference type="GO" id="GO:0005524">
    <property type="term" value="F:ATP binding"/>
    <property type="evidence" value="ECO:0007669"/>
    <property type="project" value="UniProtKB-KW"/>
</dbReference>
<dbReference type="InterPro" id="IPR023214">
    <property type="entry name" value="HAD_sf"/>
</dbReference>
<keyword evidence="13" id="KW-0406">Ion transport</keyword>
<dbReference type="Gene3D" id="3.40.1110.10">
    <property type="entry name" value="Calcium-transporting ATPase, cytoplasmic domain N"/>
    <property type="match status" value="1"/>
</dbReference>
<evidence type="ECO:0000256" key="4">
    <source>
        <dbReference type="ARBA" id="ARBA00022448"/>
    </source>
</evidence>
<evidence type="ECO:0000256" key="13">
    <source>
        <dbReference type="ARBA" id="ARBA00023065"/>
    </source>
</evidence>
<keyword evidence="6" id="KW-0479">Metal-binding</keyword>
<dbReference type="NCBIfam" id="TIGR01494">
    <property type="entry name" value="ATPase_P-type"/>
    <property type="match status" value="1"/>
</dbReference>
<dbReference type="Proteomes" id="UP000032274">
    <property type="component" value="Unassembled WGS sequence"/>
</dbReference>
<evidence type="ECO:0000256" key="7">
    <source>
        <dbReference type="ARBA" id="ARBA00022741"/>
    </source>
</evidence>
<dbReference type="GO" id="GO:0043682">
    <property type="term" value="F:P-type divalent copper transporter activity"/>
    <property type="evidence" value="ECO:0007669"/>
    <property type="project" value="TreeGrafter"/>
</dbReference>
<dbReference type="GO" id="GO:0055070">
    <property type="term" value="P:copper ion homeostasis"/>
    <property type="evidence" value="ECO:0007669"/>
    <property type="project" value="TreeGrafter"/>
</dbReference>
<dbReference type="FunFam" id="3.40.50.1000:FF:000144">
    <property type="entry name" value="copper-transporting ATPase 1 isoform X2"/>
    <property type="match status" value="1"/>
</dbReference>
<feature type="non-terminal residue" evidence="16">
    <location>
        <position position="1"/>
    </location>
</feature>
<dbReference type="Pfam" id="PF00702">
    <property type="entry name" value="Hydrolase"/>
    <property type="match status" value="1"/>
</dbReference>
<dbReference type="InterPro" id="IPR001757">
    <property type="entry name" value="P_typ_ATPase"/>
</dbReference>
<keyword evidence="9" id="KW-0067">ATP-binding</keyword>
<keyword evidence="8" id="KW-0187">Copper transport</keyword>
<comment type="caution">
    <text evidence="16">The sequence shown here is derived from an EMBL/GenBank/DDBJ whole genome shotgun (WGS) entry which is preliminary data.</text>
</comment>
<evidence type="ECO:0000256" key="2">
    <source>
        <dbReference type="ARBA" id="ARBA00006024"/>
    </source>
</evidence>
<dbReference type="InterPro" id="IPR023299">
    <property type="entry name" value="ATPase_P-typ_cyto_dom_N"/>
</dbReference>
<keyword evidence="7" id="KW-0547">Nucleotide-binding</keyword>
<dbReference type="GO" id="GO:0140581">
    <property type="term" value="F:P-type monovalent copper transporter activity"/>
    <property type="evidence" value="ECO:0007669"/>
    <property type="project" value="UniProtKB-EC"/>
</dbReference>
<comment type="subcellular location">
    <subcellularLocation>
        <location evidence="1">Endomembrane system</location>
        <topology evidence="1">Multi-pass membrane protein</topology>
    </subcellularLocation>
</comment>
<protein>
    <recommendedName>
        <fullName evidence="3">P-type Cu(+) transporter</fullName>
        <ecNumber evidence="3">7.2.2.8</ecNumber>
    </recommendedName>
</protein>
<evidence type="ECO:0000256" key="12">
    <source>
        <dbReference type="ARBA" id="ARBA00023008"/>
    </source>
</evidence>
<keyword evidence="4" id="KW-0813">Transport</keyword>
<dbReference type="EC" id="7.2.2.8" evidence="3"/>
<comment type="catalytic activity">
    <reaction evidence="15">
        <text>Cu(+)(in) + ATP + H2O = Cu(+)(out) + ADP + phosphate + H(+)</text>
        <dbReference type="Rhea" id="RHEA:25792"/>
        <dbReference type="ChEBI" id="CHEBI:15377"/>
        <dbReference type="ChEBI" id="CHEBI:15378"/>
        <dbReference type="ChEBI" id="CHEBI:30616"/>
        <dbReference type="ChEBI" id="CHEBI:43474"/>
        <dbReference type="ChEBI" id="CHEBI:49552"/>
        <dbReference type="ChEBI" id="CHEBI:456216"/>
        <dbReference type="EC" id="7.2.2.8"/>
    </reaction>
</comment>
<evidence type="ECO:0000256" key="1">
    <source>
        <dbReference type="ARBA" id="ARBA00004127"/>
    </source>
</evidence>
<evidence type="ECO:0000256" key="3">
    <source>
        <dbReference type="ARBA" id="ARBA00012517"/>
    </source>
</evidence>
<keyword evidence="5" id="KW-0812">Transmembrane</keyword>
<dbReference type="Gene3D" id="3.40.50.1000">
    <property type="entry name" value="HAD superfamily/HAD-like"/>
    <property type="match status" value="1"/>
</dbReference>
<evidence type="ECO:0000256" key="11">
    <source>
        <dbReference type="ARBA" id="ARBA00022989"/>
    </source>
</evidence>
<evidence type="ECO:0000256" key="5">
    <source>
        <dbReference type="ARBA" id="ARBA00022692"/>
    </source>
</evidence>
<keyword evidence="11" id="KW-1133">Transmembrane helix</keyword>
<evidence type="ECO:0000256" key="8">
    <source>
        <dbReference type="ARBA" id="ARBA00022796"/>
    </source>
</evidence>
<dbReference type="RefSeq" id="WP_044121321.1">
    <property type="nucleotide sequence ID" value="NZ_JXIG01000315.1"/>
</dbReference>
<keyword evidence="14" id="KW-0472">Membrane</keyword>
<dbReference type="GO" id="GO:0012505">
    <property type="term" value="C:endomembrane system"/>
    <property type="evidence" value="ECO:0007669"/>
    <property type="project" value="UniProtKB-SubCell"/>
</dbReference>
<comment type="similarity">
    <text evidence="2">Belongs to the cation transport ATPase (P-type) (TC 3.A.3) family. Type IB subfamily.</text>
</comment>
<proteinExistence type="inferred from homology"/>
<dbReference type="SUPFAM" id="SSF81660">
    <property type="entry name" value="Metal cation-transporting ATPase, ATP-binding domain N"/>
    <property type="match status" value="1"/>
</dbReference>
<name>A0AA40MJJ4_STAAU</name>
<dbReference type="InterPro" id="IPR036412">
    <property type="entry name" value="HAD-like_sf"/>
</dbReference>
<dbReference type="GO" id="GO:0005507">
    <property type="term" value="F:copper ion binding"/>
    <property type="evidence" value="ECO:0007669"/>
    <property type="project" value="TreeGrafter"/>
</dbReference>
<dbReference type="SUPFAM" id="SSF56784">
    <property type="entry name" value="HAD-like"/>
    <property type="match status" value="1"/>
</dbReference>
<dbReference type="PANTHER" id="PTHR43520">
    <property type="entry name" value="ATP7, ISOFORM B"/>
    <property type="match status" value="1"/>
</dbReference>
<dbReference type="AlphaFoldDB" id="A0AA40MJJ4"/>
<gene>
    <name evidence="16" type="ORF">QU38_01440</name>
</gene>
<reference evidence="16 17" key="1">
    <citation type="submission" date="2015-01" db="EMBL/GenBank/DDBJ databases">
        <title>Characterization of Swiss Staphylococcus aureus strains involved in food poisoning.</title>
        <authorList>
            <person name="Crovadore J."/>
            <person name="Chablais R."/>
            <person name="Tonacini J."/>
            <person name="Schnyder B."/>
            <person name="Lefort F."/>
        </authorList>
    </citation>
    <scope>NUCLEOTIDE SEQUENCE [LARGE SCALE GENOMIC DNA]</scope>
    <source>
        <strain evidence="16 17">SA-120</strain>
    </source>
</reference>
<keyword evidence="10" id="KW-1278">Translocase</keyword>
<evidence type="ECO:0000256" key="9">
    <source>
        <dbReference type="ARBA" id="ARBA00022840"/>
    </source>
</evidence>
<evidence type="ECO:0000256" key="10">
    <source>
        <dbReference type="ARBA" id="ARBA00022967"/>
    </source>
</evidence>
<accession>A0AA40MJJ4</accession>
<sequence>VTDFDSPTGRGALGTVEGRRIVLGNARFLADEGVATEALAGQADALRRDGATAIFIGIDGTVGGAFAIADPVKATTPEALAALKAEGIRVVMLTGDNRTTAEAVARRLGIDEVEAEVLPDQKSAVVAKFKREGRGGGPAGGGGQ</sequence>
<dbReference type="PANTHER" id="PTHR43520:SF8">
    <property type="entry name" value="P-TYPE CU(+) TRANSPORTER"/>
    <property type="match status" value="1"/>
</dbReference>
<keyword evidence="12" id="KW-0186">Copper</keyword>
<evidence type="ECO:0000256" key="15">
    <source>
        <dbReference type="ARBA" id="ARBA00049289"/>
    </source>
</evidence>